<keyword evidence="10" id="KW-1185">Reference proteome</keyword>
<dbReference type="SMART" id="SM00082">
    <property type="entry name" value="LRRCT"/>
    <property type="match status" value="1"/>
</dbReference>
<keyword evidence="4" id="KW-0732">Signal</keyword>
<dbReference type="InterPro" id="IPR000483">
    <property type="entry name" value="Cys-rich_flank_reg_C"/>
</dbReference>
<proteinExistence type="predicted"/>
<evidence type="ECO:0000256" key="1">
    <source>
        <dbReference type="ARBA" id="ARBA00004251"/>
    </source>
</evidence>
<evidence type="ECO:0000256" key="7">
    <source>
        <dbReference type="ARBA" id="ARBA00023180"/>
    </source>
</evidence>
<evidence type="ECO:0000256" key="6">
    <source>
        <dbReference type="ARBA" id="ARBA00023136"/>
    </source>
</evidence>
<dbReference type="InterPro" id="IPR032675">
    <property type="entry name" value="LRR_dom_sf"/>
</dbReference>
<keyword evidence="7" id="KW-0325">Glycoprotein</keyword>
<dbReference type="PANTHER" id="PTHR24368:SF210">
    <property type="entry name" value="SURFACE ANTIGEN BSPA-LIKE"/>
    <property type="match status" value="1"/>
</dbReference>
<name>A0AAV2BZ96_9ARAC</name>
<organism evidence="9 10">
    <name type="scientific">Larinioides sclopetarius</name>
    <dbReference type="NCBI Taxonomy" id="280406"/>
    <lineage>
        <taxon>Eukaryota</taxon>
        <taxon>Metazoa</taxon>
        <taxon>Ecdysozoa</taxon>
        <taxon>Arthropoda</taxon>
        <taxon>Chelicerata</taxon>
        <taxon>Arachnida</taxon>
        <taxon>Araneae</taxon>
        <taxon>Araneomorphae</taxon>
        <taxon>Entelegynae</taxon>
        <taxon>Araneoidea</taxon>
        <taxon>Araneidae</taxon>
        <taxon>Larinioides</taxon>
    </lineage>
</organism>
<reference evidence="9 10" key="1">
    <citation type="submission" date="2024-04" db="EMBL/GenBank/DDBJ databases">
        <authorList>
            <person name="Rising A."/>
            <person name="Reimegard J."/>
            <person name="Sonavane S."/>
            <person name="Akerstrom W."/>
            <person name="Nylinder S."/>
            <person name="Hedman E."/>
            <person name="Kallberg Y."/>
        </authorList>
    </citation>
    <scope>NUCLEOTIDE SEQUENCE [LARGE SCALE GENOMIC DNA]</scope>
</reference>
<keyword evidence="3" id="KW-0812">Transmembrane</keyword>
<dbReference type="EMBL" id="CAXIEN010000571">
    <property type="protein sequence ID" value="CAL1300678.1"/>
    <property type="molecule type" value="Genomic_DNA"/>
</dbReference>
<sequence length="160" mass="18852">MSKKLIILELTETNTSFITDNAFAAMKDLTDIRIQNNRISQLKRSMFPVYNRIQTFFFNDNTIENLPDDLFHEMPRLIRVGFENNRISYLTQNLFDGFYIRFQVLALRGNPIKCDCSLKWIANRNRHIHEKYVSGTCVNPKHLAGKEIFELSDTDFTYCQ</sequence>
<dbReference type="InterPro" id="IPR031283">
    <property type="entry name" value="AMIGO"/>
</dbReference>
<comment type="subcellular location">
    <subcellularLocation>
        <location evidence="1">Cell membrane</location>
        <topology evidence="1">Single-pass type I membrane protein</topology>
    </subcellularLocation>
</comment>
<feature type="domain" description="LRRCT" evidence="8">
    <location>
        <begin position="110"/>
        <end position="160"/>
    </location>
</feature>
<keyword evidence="2" id="KW-0433">Leucine-rich repeat</keyword>
<evidence type="ECO:0000256" key="2">
    <source>
        <dbReference type="ARBA" id="ARBA00022614"/>
    </source>
</evidence>
<evidence type="ECO:0000256" key="5">
    <source>
        <dbReference type="ARBA" id="ARBA00022989"/>
    </source>
</evidence>
<evidence type="ECO:0000259" key="8">
    <source>
        <dbReference type="SMART" id="SM00082"/>
    </source>
</evidence>
<dbReference type="GO" id="GO:0005886">
    <property type="term" value="C:plasma membrane"/>
    <property type="evidence" value="ECO:0007669"/>
    <property type="project" value="UniProtKB-SubCell"/>
</dbReference>
<protein>
    <recommendedName>
        <fullName evidence="8">LRRCT domain-containing protein</fullName>
    </recommendedName>
</protein>
<evidence type="ECO:0000313" key="10">
    <source>
        <dbReference type="Proteomes" id="UP001497382"/>
    </source>
</evidence>
<accession>A0AAV2BZ96</accession>
<evidence type="ECO:0000256" key="3">
    <source>
        <dbReference type="ARBA" id="ARBA00022692"/>
    </source>
</evidence>
<keyword evidence="5" id="KW-1133">Transmembrane helix</keyword>
<evidence type="ECO:0000256" key="4">
    <source>
        <dbReference type="ARBA" id="ARBA00022729"/>
    </source>
</evidence>
<dbReference type="AlphaFoldDB" id="A0AAV2BZ96"/>
<dbReference type="PANTHER" id="PTHR24368">
    <property type="entry name" value="AMPHOTERIN-INDUCED PROTEIN"/>
    <property type="match status" value="1"/>
</dbReference>
<dbReference type="SUPFAM" id="SSF52058">
    <property type="entry name" value="L domain-like"/>
    <property type="match status" value="1"/>
</dbReference>
<evidence type="ECO:0000313" key="9">
    <source>
        <dbReference type="EMBL" id="CAL1300678.1"/>
    </source>
</evidence>
<dbReference type="Gene3D" id="3.80.10.10">
    <property type="entry name" value="Ribonuclease Inhibitor"/>
    <property type="match status" value="1"/>
</dbReference>
<comment type="caution">
    <text evidence="9">The sequence shown here is derived from an EMBL/GenBank/DDBJ whole genome shotgun (WGS) entry which is preliminary data.</text>
</comment>
<gene>
    <name evidence="9" type="ORF">LARSCL_LOCUS22062</name>
</gene>
<dbReference type="Proteomes" id="UP001497382">
    <property type="component" value="Unassembled WGS sequence"/>
</dbReference>
<keyword evidence="6" id="KW-0472">Membrane</keyword>